<evidence type="ECO:0000313" key="2">
    <source>
        <dbReference type="EMBL" id="QCC76464.1"/>
    </source>
</evidence>
<dbReference type="Proteomes" id="UP000630594">
    <property type="component" value="Unassembled WGS sequence"/>
</dbReference>
<dbReference type="OrthoDB" id="4637922at2"/>
<accession>A0A4P7UA06</accession>
<reference evidence="1" key="2">
    <citation type="journal article" date="2014" name="Int. J. Syst. Evol. Microbiol.">
        <title>Complete genome of a new Firmicutes species belonging to the dominant human colonic microbiota ('Ruminococcus bicirculans') reveals two chromosomes and a selective capacity to utilize plant glucans.</title>
        <authorList>
            <consortium name="NISC Comparative Sequencing Program"/>
            <person name="Wegmann U."/>
            <person name="Louis P."/>
            <person name="Goesmann A."/>
            <person name="Henrissat B."/>
            <person name="Duncan S.H."/>
            <person name="Flint H.J."/>
        </authorList>
    </citation>
    <scope>NUCLEOTIDE SEQUENCE</scope>
    <source>
        <strain evidence="1">CCM 7403</strain>
    </source>
</reference>
<evidence type="ECO:0008006" key="5">
    <source>
        <dbReference type="Google" id="ProtNLM"/>
    </source>
</evidence>
<dbReference type="KEGG" id="ndp:E2C04_03155"/>
<evidence type="ECO:0000313" key="1">
    <source>
        <dbReference type="EMBL" id="GGD06534.1"/>
    </source>
</evidence>
<dbReference type="Gene3D" id="3.30.70.1060">
    <property type="entry name" value="Dimeric alpha+beta barrel"/>
    <property type="match status" value="1"/>
</dbReference>
<evidence type="ECO:0000313" key="4">
    <source>
        <dbReference type="Proteomes" id="UP000630594"/>
    </source>
</evidence>
<dbReference type="SUPFAM" id="SSF54909">
    <property type="entry name" value="Dimeric alpha+beta barrel"/>
    <property type="match status" value="1"/>
</dbReference>
<dbReference type="AlphaFoldDB" id="A0A4P7UA06"/>
<dbReference type="RefSeq" id="WP_135831513.1">
    <property type="nucleotide sequence ID" value="NZ_BMCK01000001.1"/>
</dbReference>
<protein>
    <recommendedName>
        <fullName evidence="5">YCII-related domain-containing protein</fullName>
    </recommendedName>
</protein>
<dbReference type="Proteomes" id="UP000297025">
    <property type="component" value="Chromosome"/>
</dbReference>
<sequence length="111" mass="11880">MGTYLAIYLGAAETGSGDEISAERQSEFMAAWAAWAQAHVDALIDPGAPLFRKKVVTSTGAREFTDAKVGYALVEAPSHDEAVRIFSEHPHLTLHDGNSIEVLECPAIEPG</sequence>
<keyword evidence="4" id="KW-1185">Reference proteome</keyword>
<organism evidence="2 3">
    <name type="scientific">Nocardioides daphniae</name>
    <dbReference type="NCBI Taxonomy" id="402297"/>
    <lineage>
        <taxon>Bacteria</taxon>
        <taxon>Bacillati</taxon>
        <taxon>Actinomycetota</taxon>
        <taxon>Actinomycetes</taxon>
        <taxon>Propionibacteriales</taxon>
        <taxon>Nocardioidaceae</taxon>
        <taxon>Nocardioides</taxon>
    </lineage>
</organism>
<evidence type="ECO:0000313" key="3">
    <source>
        <dbReference type="Proteomes" id="UP000297025"/>
    </source>
</evidence>
<reference evidence="2" key="4">
    <citation type="submission" date="2019-03" db="EMBL/GenBank/DDBJ databases">
        <authorList>
            <person name="Huang Y."/>
        </authorList>
    </citation>
    <scope>NUCLEOTIDE SEQUENCE</scope>
    <source>
        <strain evidence="2">JCM 16608</strain>
    </source>
</reference>
<reference evidence="1" key="5">
    <citation type="submission" date="2024-05" db="EMBL/GenBank/DDBJ databases">
        <authorList>
            <person name="Sun Q."/>
            <person name="Sedlacek I."/>
        </authorList>
    </citation>
    <scope>NUCLEOTIDE SEQUENCE</scope>
    <source>
        <strain evidence="1">CCM 7403</strain>
    </source>
</reference>
<dbReference type="InterPro" id="IPR011008">
    <property type="entry name" value="Dimeric_a/b-barrel"/>
</dbReference>
<reference evidence="4" key="3">
    <citation type="journal article" date="2019" name="Int. J. Syst. Evol. Microbiol.">
        <title>The Global Catalogue of Microorganisms (GCM) 10K type strain sequencing project: providing services to taxonomists for standard genome sequencing and annotation.</title>
        <authorList>
            <consortium name="The Broad Institute Genomics Platform"/>
            <consortium name="The Broad Institute Genome Sequencing Center for Infectious Disease"/>
            <person name="Wu L."/>
            <person name="Ma J."/>
        </authorList>
    </citation>
    <scope>NUCLEOTIDE SEQUENCE [LARGE SCALE GENOMIC DNA]</scope>
    <source>
        <strain evidence="4">CCM 7403</strain>
    </source>
</reference>
<dbReference type="EMBL" id="BMCK01000001">
    <property type="protein sequence ID" value="GGD06534.1"/>
    <property type="molecule type" value="Genomic_DNA"/>
</dbReference>
<reference evidence="2 3" key="1">
    <citation type="journal article" date="2008" name="Int. J. Syst. Evol. Microbiol.">
        <title>Nocardioides daphniae sp. nov., isolated from Daphnia cucullata (Crustacea: Cladocera).</title>
        <authorList>
            <person name="Toth E.M."/>
            <person name="Keki Z."/>
            <person name="Homonnay Z.G."/>
            <person name="Borsodi A.K."/>
            <person name="Marialigeti K."/>
            <person name="Schumann P."/>
        </authorList>
    </citation>
    <scope>NUCLEOTIDE SEQUENCE [LARGE SCALE GENOMIC DNA]</scope>
    <source>
        <strain evidence="2 3">JCM 16608</strain>
    </source>
</reference>
<name>A0A4P7UA06_9ACTN</name>
<dbReference type="EMBL" id="CP038462">
    <property type="protein sequence ID" value="QCC76464.1"/>
    <property type="molecule type" value="Genomic_DNA"/>
</dbReference>
<proteinExistence type="predicted"/>
<gene>
    <name evidence="2" type="ORF">E2C04_03155</name>
    <name evidence="1" type="ORF">GCM10007231_01540</name>
</gene>